<dbReference type="Pfam" id="PF24681">
    <property type="entry name" value="Kelch_KLHDC2_KLHL20_DRC7"/>
    <property type="match status" value="1"/>
</dbReference>
<evidence type="ECO:0000313" key="5">
    <source>
        <dbReference type="Proteomes" id="UP000245884"/>
    </source>
</evidence>
<feature type="compositionally biased region" description="Acidic residues" evidence="2">
    <location>
        <begin position="784"/>
        <end position="799"/>
    </location>
</feature>
<dbReference type="SUPFAM" id="SSF117281">
    <property type="entry name" value="Kelch motif"/>
    <property type="match status" value="2"/>
</dbReference>
<dbReference type="RefSeq" id="XP_025361114.1">
    <property type="nucleotide sequence ID" value="XM_025506525.1"/>
</dbReference>
<reference evidence="4 5" key="1">
    <citation type="journal article" date="2018" name="Mol. Biol. Evol.">
        <title>Broad Genomic Sampling Reveals a Smut Pathogenic Ancestry of the Fungal Clade Ustilaginomycotina.</title>
        <authorList>
            <person name="Kijpornyongpan T."/>
            <person name="Mondo S.J."/>
            <person name="Barry K."/>
            <person name="Sandor L."/>
            <person name="Lee J."/>
            <person name="Lipzen A."/>
            <person name="Pangilinan J."/>
            <person name="LaButti K."/>
            <person name="Hainaut M."/>
            <person name="Henrissat B."/>
            <person name="Grigoriev I.V."/>
            <person name="Spatafora J.W."/>
            <person name="Aime M.C."/>
        </authorList>
    </citation>
    <scope>NUCLEOTIDE SEQUENCE [LARGE SCALE GENOMIC DNA]</scope>
    <source>
        <strain evidence="4 5">MCA 5214</strain>
    </source>
</reference>
<accession>A0A316UMI8</accession>
<feature type="compositionally biased region" description="Pro residues" evidence="2">
    <location>
        <begin position="527"/>
        <end position="540"/>
    </location>
</feature>
<feature type="region of interest" description="Disordered" evidence="2">
    <location>
        <begin position="950"/>
        <end position="999"/>
    </location>
</feature>
<feature type="region of interest" description="Disordered" evidence="2">
    <location>
        <begin position="273"/>
        <end position="301"/>
    </location>
</feature>
<feature type="compositionally biased region" description="Low complexity" evidence="2">
    <location>
        <begin position="283"/>
        <end position="294"/>
    </location>
</feature>
<dbReference type="InterPro" id="IPR052456">
    <property type="entry name" value="CTLH_complex_component"/>
</dbReference>
<dbReference type="OrthoDB" id="10052615at2759"/>
<keyword evidence="5" id="KW-1185">Reference proteome</keyword>
<evidence type="ECO:0000256" key="2">
    <source>
        <dbReference type="SAM" id="MobiDB-lite"/>
    </source>
</evidence>
<dbReference type="InterPro" id="IPR006594">
    <property type="entry name" value="LisH"/>
</dbReference>
<dbReference type="STRING" id="1569628.A0A316UMI8"/>
<evidence type="ECO:0000256" key="1">
    <source>
        <dbReference type="ARBA" id="ARBA00022737"/>
    </source>
</evidence>
<feature type="compositionally biased region" description="Basic and acidic residues" evidence="2">
    <location>
        <begin position="1017"/>
        <end position="1026"/>
    </location>
</feature>
<feature type="region of interest" description="Disordered" evidence="2">
    <location>
        <begin position="1007"/>
        <end position="1026"/>
    </location>
</feature>
<dbReference type="GO" id="GO:0005737">
    <property type="term" value="C:cytoplasm"/>
    <property type="evidence" value="ECO:0007669"/>
    <property type="project" value="TreeGrafter"/>
</dbReference>
<dbReference type="AlphaFoldDB" id="A0A316UMI8"/>
<feature type="domain" description="Muskelin N-terminal" evidence="3">
    <location>
        <begin position="118"/>
        <end position="272"/>
    </location>
</feature>
<feature type="compositionally biased region" description="Low complexity" evidence="2">
    <location>
        <begin position="501"/>
        <end position="526"/>
    </location>
</feature>
<dbReference type="Gene3D" id="2.120.10.80">
    <property type="entry name" value="Kelch-type beta propeller"/>
    <property type="match status" value="2"/>
</dbReference>
<organism evidence="4 5">
    <name type="scientific">Jaminaea rosea</name>
    <dbReference type="NCBI Taxonomy" id="1569628"/>
    <lineage>
        <taxon>Eukaryota</taxon>
        <taxon>Fungi</taxon>
        <taxon>Dikarya</taxon>
        <taxon>Basidiomycota</taxon>
        <taxon>Ustilaginomycotina</taxon>
        <taxon>Exobasidiomycetes</taxon>
        <taxon>Microstromatales</taxon>
        <taxon>Microstromatales incertae sedis</taxon>
        <taxon>Jaminaea</taxon>
    </lineage>
</organism>
<keyword evidence="1" id="KW-0677">Repeat</keyword>
<dbReference type="Gene3D" id="2.60.120.260">
    <property type="entry name" value="Galactose-binding domain-like"/>
    <property type="match status" value="1"/>
</dbReference>
<dbReference type="PROSITE" id="PS50896">
    <property type="entry name" value="LISH"/>
    <property type="match status" value="1"/>
</dbReference>
<feature type="compositionally biased region" description="Low complexity" evidence="2">
    <location>
        <begin position="541"/>
        <end position="566"/>
    </location>
</feature>
<feature type="compositionally biased region" description="Gly residues" evidence="2">
    <location>
        <begin position="769"/>
        <end position="780"/>
    </location>
</feature>
<dbReference type="Proteomes" id="UP000245884">
    <property type="component" value="Unassembled WGS sequence"/>
</dbReference>
<gene>
    <name evidence="4" type="ORF">BDZ90DRAFT_233131</name>
</gene>
<dbReference type="InterPro" id="IPR010565">
    <property type="entry name" value="Muskelin_N"/>
</dbReference>
<dbReference type="Pfam" id="PF06588">
    <property type="entry name" value="Muskelin_N"/>
    <property type="match status" value="2"/>
</dbReference>
<feature type="compositionally biased region" description="Low complexity" evidence="2">
    <location>
        <begin position="455"/>
        <end position="481"/>
    </location>
</feature>
<protein>
    <recommendedName>
        <fullName evidence="3">Muskelin N-terminal domain-containing protein</fullName>
    </recommendedName>
</protein>
<feature type="compositionally biased region" description="Polar residues" evidence="2">
    <location>
        <begin position="967"/>
        <end position="982"/>
    </location>
</feature>
<evidence type="ECO:0000313" key="4">
    <source>
        <dbReference type="EMBL" id="PWN26502.1"/>
    </source>
</evidence>
<sequence length="1077" mass="115943">MSSTPSSATRRPAPTTSTTNPSTLDAFAASKSVPLPYSIAAVSSYSGTYEPSNILTDKPHDLSSRWSGASVAAVASSSATTSAGGVAGAAAAAAAGSSRSANVPAATVGGGAGGAGNGKQYIILKLSQLAVAKSILFGKFHKAHPCNLRDFKVYGGPSPDPNSGLWMRLLRAGLRNDAQPEEFALKWCDADGMPVPIRYIKVVPLAAHSPNYNFSVWHIALKGVCDKALVSRASLEYDEHRESSTMRLMLKHLRSRGHHAAFEALLKSSKLDAPPLDAHQREPTPSLTSSSSGLDHQRPTQRPFEHPIVTQLFQSIMKGDWDAAERCLDISAGQESASSANLNLFARHVSKHAHSAHWQRINATDADGDIPSPRGGHQLIVDSARGTAYLFGGWDGANDLCDLWIYYMAESRWRRISADTREQGGPGPRSCHKMALSSRSGLLYVLGRYVDYSGGPTSSSSTTAGPTTAGAASSSSSSSAGNANIPHRLRAGRYDTRRDAPATSSTSGTVPGSSPDPNGSNSASPNPTHPPAAAAPPSSSPRPTSLQPSATTSNTSPRNTSPYPTYQSDFYRFSTRSERWDLLSRDTAADCGPKLIFDHQMLVDDESQMLYVFGGRVAHWDPAHFELSGLWKWDCIQRTWHFVFDDETRLGDKILSRAGHSMLLDTVKRQLWVLAGQRGETYLADMHVYDLTTKAVREISHDYSQGGKGPEGGFTQRATIDSGKREIYLFSGLVRRSRCSDERVKSAFWQYRMEEDEWRVVWRGQGSAIAGGGSQGGASSGGDVEMDLSEIDDDEDPDGDSTATPGLLSATRKKAKATAAAAAALAASEPRPRYASEMVYDPRTETFLLFGGNPADPSAMPARLDDLWSLKLIRPGVCEALRRAKFTLRQQRFKEMTALGARAAGGDGLAAMEALMYLQTQVAEVVDHDKAHESRTFRKLVAGLLQHNEGGTDANMASLGDDGDATVTRSSSTSDPLNSPISSDGLPSMDTDTGDMDDEMLSISQTLPPRAQHAARRHPDLSRLRPLEAGQRAPALYAQRLELFRELLRFYPPEAIEPSDDVGLAVSAALVRGANRR</sequence>
<dbReference type="PANTHER" id="PTHR15526">
    <property type="entry name" value="MUSKELIN"/>
    <property type="match status" value="1"/>
</dbReference>
<feature type="region of interest" description="Disordered" evidence="2">
    <location>
        <begin position="1"/>
        <end position="23"/>
    </location>
</feature>
<proteinExistence type="predicted"/>
<dbReference type="PANTHER" id="PTHR15526:SF5">
    <property type="entry name" value="MUSKELIN"/>
    <property type="match status" value="1"/>
</dbReference>
<name>A0A316UMI8_9BASI</name>
<feature type="region of interest" description="Disordered" evidence="2">
    <location>
        <begin position="769"/>
        <end position="810"/>
    </location>
</feature>
<dbReference type="EMBL" id="KZ819671">
    <property type="protein sequence ID" value="PWN26502.1"/>
    <property type="molecule type" value="Genomic_DNA"/>
</dbReference>
<feature type="domain" description="Muskelin N-terminal" evidence="3">
    <location>
        <begin position="35"/>
        <end position="70"/>
    </location>
</feature>
<feature type="region of interest" description="Disordered" evidence="2">
    <location>
        <begin position="455"/>
        <end position="567"/>
    </location>
</feature>
<evidence type="ECO:0000259" key="3">
    <source>
        <dbReference type="Pfam" id="PF06588"/>
    </source>
</evidence>
<dbReference type="GeneID" id="37028348"/>
<dbReference type="InterPro" id="IPR015915">
    <property type="entry name" value="Kelch-typ_b-propeller"/>
</dbReference>